<evidence type="ECO:0000313" key="16">
    <source>
        <dbReference type="EMBL" id="MBD2841252.1"/>
    </source>
</evidence>
<keyword evidence="7" id="KW-0406">Ion transport</keyword>
<proteinExistence type="inferred from homology"/>
<dbReference type="InterPro" id="IPR000531">
    <property type="entry name" value="Beta-barrel_TonB"/>
</dbReference>
<evidence type="ECO:0000313" key="17">
    <source>
        <dbReference type="Proteomes" id="UP000635384"/>
    </source>
</evidence>
<dbReference type="RefSeq" id="WP_190786810.1">
    <property type="nucleotide sequence ID" value="NZ_JACXLC010000001.1"/>
</dbReference>
<keyword evidence="5 11" id="KW-0812">Transmembrane</keyword>
<keyword evidence="16" id="KW-0675">Receptor</keyword>
<evidence type="ECO:0000256" key="2">
    <source>
        <dbReference type="ARBA" id="ARBA00022448"/>
    </source>
</evidence>
<dbReference type="PANTHER" id="PTHR32552">
    <property type="entry name" value="FERRICHROME IRON RECEPTOR-RELATED"/>
    <property type="match status" value="1"/>
</dbReference>
<evidence type="ECO:0000256" key="11">
    <source>
        <dbReference type="PROSITE-ProRule" id="PRU01360"/>
    </source>
</evidence>
<dbReference type="PANTHER" id="PTHR32552:SF81">
    <property type="entry name" value="TONB-DEPENDENT OUTER MEMBRANE RECEPTOR"/>
    <property type="match status" value="1"/>
</dbReference>
<reference evidence="16 17" key="1">
    <citation type="submission" date="2020-09" db="EMBL/GenBank/DDBJ databases">
        <authorList>
            <person name="Yoon J.-W."/>
        </authorList>
    </citation>
    <scope>NUCLEOTIDE SEQUENCE [LARGE SCALE GENOMIC DNA]</scope>
    <source>
        <strain evidence="16 17">KMU-140</strain>
    </source>
</reference>
<gene>
    <name evidence="16" type="ORF">IB285_03160</name>
</gene>
<evidence type="ECO:0000256" key="1">
    <source>
        <dbReference type="ARBA" id="ARBA00004571"/>
    </source>
</evidence>
<evidence type="ECO:0000259" key="15">
    <source>
        <dbReference type="Pfam" id="PF07715"/>
    </source>
</evidence>
<sequence>MRSISAGSAGSYRFTLLAGAAAFAVAMPGAALAQDNSVLADSDDADELTLEDDDSSNVIIVTASKREQTLQDTPIAVSVTSGETLEAAQIRDVLDLQTVTPSLRVSQLQSSSNTTFIIRGFGNGANNFGIEPSVGVFIDNVFRSRSAGALNDLANVQRIEVLNGPQSTLFGKNASAGVISVVTRPPQFEWGGSIEAVYGNFDQIFLKGDITGPITDTVAFSVDGSYQQRDGFGEIVNLDTDIADRDRYTLRGQILAEPTPDISIRLIADYSELDEICCQVATLVTGPTTLDAITAVGGQAAPGPFEDQNFLNIAPVNIAENYGFSGQIDWNLGSISVTSITAYRELDNFFNQDIDFTSADLSNETRSQDVNTFTQEFRITSDFDGPINFLLGAFYFDESIEQDSFLTIGEDFRDFASFVAASTGFYSAIGAPELIGASIPGLPPAAQIAAGEAALFDAEAALGFPAGSILGGGLLSNEFYSLDNEAFSIFGTVDFEPFDGLTLTAGFNYTDDSKDFVIQTTAGDPLAQINVVDTFITGATAANPALPLVTTRDEFLALPPEVQAALSAAALDAASNPLLGLAGLQFQTGFLDVPNAVEPGETNDDDFTYLLRASYEVVPEVNVYFSYATGFKASSVNLSRDSRPTVDDFTPGPVNSTFLAPSSAITDAGLATVNLSNGTRIAGPEEAEVFELGLKAQFDGVGFNLALFDQTIEDFQSFVFGGLGFTLENAGEQSVRGFEFDATVTAIDGLVLTFAVTHLDPLFDSFPDSILGDLSGARPGGIPSWSIATSATHTHEWDSGTRLITRVDYNHESNVDLNNGLPTFNLPPFNNDTIFRREVDLVNGSITLALNNGFEVGAFVRNLFDDRFISTVFDGVAQGGTVNGYPSDPRTYGGVVRFKF</sequence>
<feature type="domain" description="TonB-dependent receptor plug" evidence="15">
    <location>
        <begin position="70"/>
        <end position="178"/>
    </location>
</feature>
<dbReference type="EMBL" id="JACXLC010000001">
    <property type="protein sequence ID" value="MBD2841252.1"/>
    <property type="molecule type" value="Genomic_DNA"/>
</dbReference>
<evidence type="ECO:0000256" key="6">
    <source>
        <dbReference type="ARBA" id="ARBA00023004"/>
    </source>
</evidence>
<dbReference type="Proteomes" id="UP000635384">
    <property type="component" value="Unassembled WGS sequence"/>
</dbReference>
<keyword evidence="10 11" id="KW-0998">Cell outer membrane</keyword>
<dbReference type="Gene3D" id="2.40.170.20">
    <property type="entry name" value="TonB-dependent receptor, beta-barrel domain"/>
    <property type="match status" value="1"/>
</dbReference>
<evidence type="ECO:0000256" key="3">
    <source>
        <dbReference type="ARBA" id="ARBA00022452"/>
    </source>
</evidence>
<evidence type="ECO:0000256" key="4">
    <source>
        <dbReference type="ARBA" id="ARBA00022496"/>
    </source>
</evidence>
<comment type="caution">
    <text evidence="16">The sequence shown here is derived from an EMBL/GenBank/DDBJ whole genome shotgun (WGS) entry which is preliminary data.</text>
</comment>
<feature type="chain" id="PRO_5047485015" evidence="13">
    <location>
        <begin position="34"/>
        <end position="900"/>
    </location>
</feature>
<keyword evidence="2 11" id="KW-0813">Transport</keyword>
<protein>
    <submittedName>
        <fullName evidence="16">TonB-dependent receptor</fullName>
    </submittedName>
</protein>
<keyword evidence="9 11" id="KW-0472">Membrane</keyword>
<dbReference type="Pfam" id="PF07715">
    <property type="entry name" value="Plug"/>
    <property type="match status" value="1"/>
</dbReference>
<organism evidence="16 17">
    <name type="scientific">Erythrobacter rubeus</name>
    <dbReference type="NCBI Taxonomy" id="2760803"/>
    <lineage>
        <taxon>Bacteria</taxon>
        <taxon>Pseudomonadati</taxon>
        <taxon>Pseudomonadota</taxon>
        <taxon>Alphaproteobacteria</taxon>
        <taxon>Sphingomonadales</taxon>
        <taxon>Erythrobacteraceae</taxon>
        <taxon>Erythrobacter/Porphyrobacter group</taxon>
        <taxon>Erythrobacter</taxon>
    </lineage>
</organism>
<dbReference type="InterPro" id="IPR037066">
    <property type="entry name" value="Plug_dom_sf"/>
</dbReference>
<comment type="similarity">
    <text evidence="11 12">Belongs to the TonB-dependent receptor family.</text>
</comment>
<dbReference type="InterPro" id="IPR012910">
    <property type="entry name" value="Plug_dom"/>
</dbReference>
<evidence type="ECO:0000256" key="7">
    <source>
        <dbReference type="ARBA" id="ARBA00023065"/>
    </source>
</evidence>
<evidence type="ECO:0000256" key="8">
    <source>
        <dbReference type="ARBA" id="ARBA00023077"/>
    </source>
</evidence>
<dbReference type="Gene3D" id="2.170.130.10">
    <property type="entry name" value="TonB-dependent receptor, plug domain"/>
    <property type="match status" value="1"/>
</dbReference>
<dbReference type="SUPFAM" id="SSF56935">
    <property type="entry name" value="Porins"/>
    <property type="match status" value="1"/>
</dbReference>
<keyword evidence="8 12" id="KW-0798">TonB box</keyword>
<evidence type="ECO:0000256" key="10">
    <source>
        <dbReference type="ARBA" id="ARBA00023237"/>
    </source>
</evidence>
<evidence type="ECO:0000259" key="14">
    <source>
        <dbReference type="Pfam" id="PF00593"/>
    </source>
</evidence>
<keyword evidence="13" id="KW-0732">Signal</keyword>
<keyword evidence="4" id="KW-0410">Iron transport</keyword>
<comment type="subcellular location">
    <subcellularLocation>
        <location evidence="1 11">Cell outer membrane</location>
        <topology evidence="1 11">Multi-pass membrane protein</topology>
    </subcellularLocation>
</comment>
<evidence type="ECO:0000256" key="13">
    <source>
        <dbReference type="SAM" id="SignalP"/>
    </source>
</evidence>
<accession>A0ABR8KPH6</accession>
<evidence type="ECO:0000256" key="9">
    <source>
        <dbReference type="ARBA" id="ARBA00023136"/>
    </source>
</evidence>
<dbReference type="Pfam" id="PF00593">
    <property type="entry name" value="TonB_dep_Rec_b-barrel"/>
    <property type="match status" value="1"/>
</dbReference>
<feature type="signal peptide" evidence="13">
    <location>
        <begin position="1"/>
        <end position="33"/>
    </location>
</feature>
<keyword evidence="3 11" id="KW-1134">Transmembrane beta strand</keyword>
<evidence type="ECO:0000256" key="5">
    <source>
        <dbReference type="ARBA" id="ARBA00022692"/>
    </source>
</evidence>
<dbReference type="InterPro" id="IPR036942">
    <property type="entry name" value="Beta-barrel_TonB_sf"/>
</dbReference>
<dbReference type="PROSITE" id="PS52016">
    <property type="entry name" value="TONB_DEPENDENT_REC_3"/>
    <property type="match status" value="1"/>
</dbReference>
<dbReference type="InterPro" id="IPR039426">
    <property type="entry name" value="TonB-dep_rcpt-like"/>
</dbReference>
<keyword evidence="17" id="KW-1185">Reference proteome</keyword>
<evidence type="ECO:0000256" key="12">
    <source>
        <dbReference type="RuleBase" id="RU003357"/>
    </source>
</evidence>
<feature type="domain" description="TonB-dependent receptor-like beta-barrel" evidence="14">
    <location>
        <begin position="307"/>
        <end position="863"/>
    </location>
</feature>
<keyword evidence="6" id="KW-0408">Iron</keyword>
<name>A0ABR8KPH6_9SPHN</name>